<sequence length="477" mass="49779">MAGGSPLCELLMGLPGDEGEQEPILDFDPDEVIELTYGSGRYQLRALLLVGGIYMFIVPGVQIQVFVGPKMVGDAAIPAFTDETLSASQTLLFVGWGLGTIFFAPAADKVGRRPVVYSLTAGLILAYGCSVLAAEAGSVPLFAASMLAAGSCIPCSQVAYVLLQEVLPGGLRVRATVFMNVAQSLELGLIALTCGYVTKGMDWRLETMIFFAPLGLLLFGAPLVDESLHLLLMRGRRASAERLAAAIALANGVCPPPNLRAATGRPAGDAPLTAAGDAPAVDDGPLRSLLRAPLRRRLLLCCVCWTAPSLGYYGLSFSAGRLSPDVYLNIRGRAPLLAGRRGGLPPARGPDPARRPAQVPGRLLLRGGLLPPRRGPPARPGGGGRGGRAPLHQHGLLCSCRRLPLAVTVEAFPTGCRTTAMGLCNGVCRLLTLFAPLAARLPTPVACCIFSALCAAGAAATCALPETRDWRLSQAAA</sequence>
<accession>A0ABN9WI35</accession>
<keyword evidence="8" id="KW-1185">Reference proteome</keyword>
<proteinExistence type="predicted"/>
<reference evidence="7" key="1">
    <citation type="submission" date="2023-10" db="EMBL/GenBank/DDBJ databases">
        <authorList>
            <person name="Chen Y."/>
            <person name="Shah S."/>
            <person name="Dougan E. K."/>
            <person name="Thang M."/>
            <person name="Chan C."/>
        </authorList>
    </citation>
    <scope>NUCLEOTIDE SEQUENCE [LARGE SCALE GENOMIC DNA]</scope>
</reference>
<feature type="transmembrane region" description="Helical" evidence="6">
    <location>
        <begin position="297"/>
        <end position="315"/>
    </location>
</feature>
<feature type="transmembrane region" description="Helical" evidence="6">
    <location>
        <begin position="46"/>
        <end position="67"/>
    </location>
</feature>
<feature type="transmembrane region" description="Helical" evidence="6">
    <location>
        <begin position="210"/>
        <end position="232"/>
    </location>
</feature>
<dbReference type="Pfam" id="PF00083">
    <property type="entry name" value="Sugar_tr"/>
    <property type="match status" value="1"/>
</dbReference>
<keyword evidence="4 6" id="KW-0472">Membrane</keyword>
<organism evidence="7 8">
    <name type="scientific">Prorocentrum cordatum</name>
    <dbReference type="NCBI Taxonomy" id="2364126"/>
    <lineage>
        <taxon>Eukaryota</taxon>
        <taxon>Sar</taxon>
        <taxon>Alveolata</taxon>
        <taxon>Dinophyceae</taxon>
        <taxon>Prorocentrales</taxon>
        <taxon>Prorocentraceae</taxon>
        <taxon>Prorocentrum</taxon>
    </lineage>
</organism>
<keyword evidence="2 6" id="KW-0812">Transmembrane</keyword>
<dbReference type="SUPFAM" id="SSF103473">
    <property type="entry name" value="MFS general substrate transporter"/>
    <property type="match status" value="2"/>
</dbReference>
<evidence type="ECO:0000313" key="8">
    <source>
        <dbReference type="Proteomes" id="UP001189429"/>
    </source>
</evidence>
<gene>
    <name evidence="7" type="ORF">PCOR1329_LOCUS66800</name>
</gene>
<dbReference type="InterPro" id="IPR005828">
    <property type="entry name" value="MFS_sugar_transport-like"/>
</dbReference>
<feature type="transmembrane region" description="Helical" evidence="6">
    <location>
        <begin position="140"/>
        <end position="163"/>
    </location>
</feature>
<dbReference type="EMBL" id="CAUYUJ010018622">
    <property type="protein sequence ID" value="CAK0885089.1"/>
    <property type="molecule type" value="Genomic_DNA"/>
</dbReference>
<dbReference type="PANTHER" id="PTHR24064">
    <property type="entry name" value="SOLUTE CARRIER FAMILY 22 MEMBER"/>
    <property type="match status" value="1"/>
</dbReference>
<feature type="transmembrane region" description="Helical" evidence="6">
    <location>
        <begin position="175"/>
        <end position="198"/>
    </location>
</feature>
<feature type="region of interest" description="Disordered" evidence="5">
    <location>
        <begin position="365"/>
        <end position="388"/>
    </location>
</feature>
<comment type="subcellular location">
    <subcellularLocation>
        <location evidence="1">Membrane</location>
        <topology evidence="1">Multi-pass membrane protein</topology>
    </subcellularLocation>
</comment>
<evidence type="ECO:0000256" key="3">
    <source>
        <dbReference type="ARBA" id="ARBA00022989"/>
    </source>
</evidence>
<evidence type="ECO:0000256" key="6">
    <source>
        <dbReference type="SAM" id="Phobius"/>
    </source>
</evidence>
<dbReference type="Proteomes" id="UP001189429">
    <property type="component" value="Unassembled WGS sequence"/>
</dbReference>
<evidence type="ECO:0008006" key="9">
    <source>
        <dbReference type="Google" id="ProtNLM"/>
    </source>
</evidence>
<evidence type="ECO:0000256" key="2">
    <source>
        <dbReference type="ARBA" id="ARBA00022692"/>
    </source>
</evidence>
<keyword evidence="3 6" id="KW-1133">Transmembrane helix</keyword>
<evidence type="ECO:0000313" key="7">
    <source>
        <dbReference type="EMBL" id="CAK0885089.1"/>
    </source>
</evidence>
<dbReference type="InterPro" id="IPR036259">
    <property type="entry name" value="MFS_trans_sf"/>
</dbReference>
<feature type="transmembrane region" description="Helical" evidence="6">
    <location>
        <begin position="114"/>
        <end position="134"/>
    </location>
</feature>
<feature type="transmembrane region" description="Helical" evidence="6">
    <location>
        <begin position="87"/>
        <end position="107"/>
    </location>
</feature>
<feature type="region of interest" description="Disordered" evidence="5">
    <location>
        <begin position="339"/>
        <end position="358"/>
    </location>
</feature>
<evidence type="ECO:0000256" key="1">
    <source>
        <dbReference type="ARBA" id="ARBA00004141"/>
    </source>
</evidence>
<name>A0ABN9WI35_9DINO</name>
<evidence type="ECO:0000256" key="4">
    <source>
        <dbReference type="ARBA" id="ARBA00023136"/>
    </source>
</evidence>
<comment type="caution">
    <text evidence="7">The sequence shown here is derived from an EMBL/GenBank/DDBJ whole genome shotgun (WGS) entry which is preliminary data.</text>
</comment>
<dbReference type="Gene3D" id="1.20.1250.20">
    <property type="entry name" value="MFS general substrate transporter like domains"/>
    <property type="match status" value="2"/>
</dbReference>
<evidence type="ECO:0000256" key="5">
    <source>
        <dbReference type="SAM" id="MobiDB-lite"/>
    </source>
</evidence>
<protein>
    <recommendedName>
        <fullName evidence="9">Major facilitator superfamily (MFS) profile domain-containing protein</fullName>
    </recommendedName>
</protein>